<comment type="caution">
    <text evidence="2">The sequence shown here is derived from an EMBL/GenBank/DDBJ whole genome shotgun (WGS) entry which is preliminary data.</text>
</comment>
<organism evidence="2 3">
    <name type="scientific">Penicillium subrubescens</name>
    <dbReference type="NCBI Taxonomy" id="1316194"/>
    <lineage>
        <taxon>Eukaryota</taxon>
        <taxon>Fungi</taxon>
        <taxon>Dikarya</taxon>
        <taxon>Ascomycota</taxon>
        <taxon>Pezizomycotina</taxon>
        <taxon>Eurotiomycetes</taxon>
        <taxon>Eurotiomycetidae</taxon>
        <taxon>Eurotiales</taxon>
        <taxon>Aspergillaceae</taxon>
        <taxon>Penicillium</taxon>
    </lineage>
</organism>
<keyword evidence="3" id="KW-1185">Reference proteome</keyword>
<gene>
    <name evidence="2" type="ORF">PENSUB_13121</name>
</gene>
<accession>A0A1Q5ST55</accession>
<dbReference type="EMBL" id="MNBE01000754">
    <property type="protein sequence ID" value="OKO91132.1"/>
    <property type="molecule type" value="Genomic_DNA"/>
</dbReference>
<protein>
    <submittedName>
        <fullName evidence="2">Uncharacterized protein</fullName>
    </submittedName>
</protein>
<dbReference type="AlphaFoldDB" id="A0A1Q5ST55"/>
<proteinExistence type="predicted"/>
<reference evidence="2 3" key="1">
    <citation type="submission" date="2016-10" db="EMBL/GenBank/DDBJ databases">
        <title>Genome sequence of the ascomycete fungus Penicillium subrubescens.</title>
        <authorList>
            <person name="De Vries R.P."/>
            <person name="Peng M."/>
            <person name="Dilokpimol A."/>
            <person name="Hilden K."/>
            <person name="Makela M.R."/>
            <person name="Grigoriev I."/>
            <person name="Riley R."/>
            <person name="Granchi Z."/>
        </authorList>
    </citation>
    <scope>NUCLEOTIDE SEQUENCE [LARGE SCALE GENOMIC DNA]</scope>
    <source>
        <strain evidence="2 3">CBS 132785</strain>
    </source>
</reference>
<dbReference type="STRING" id="1316194.A0A1Q5ST55"/>
<dbReference type="Proteomes" id="UP000186955">
    <property type="component" value="Unassembled WGS sequence"/>
</dbReference>
<evidence type="ECO:0000256" key="1">
    <source>
        <dbReference type="SAM" id="Coils"/>
    </source>
</evidence>
<name>A0A1Q5ST55_9EURO</name>
<sequence length="390" mass="44500">MSQWLLPSTGRLSLKVSVNIGSEFQPPEWLLEKFDAIEEKEMKKQLQDKMKHARRALELKRMRLEELATLLKGTEKVTLPKKPKEIQAKLMNSLKGVRLVEVVELEKQLNEMDLVQLAKLLEKMKNVGLATLLKNMTLKELVEVAKQLEEVKLKQLAKLLKQMRQVNADRQMQSASKFEISLSNLLSKPEFTWILCSLTFPGKNEVAVIDVKSHIVCVDMVSRKDTISFSLTQESIESLSKIYGDNYLTGWDKRNLEAMRAVFEKSCSEFMYYTDASVLQGLQRNGCSKLPANKMKAAEEKILSLLETPHAQSMARNTKAINNYQIGEVAFPTSSPYAALDCYHPTATYDAGMQTLYWPPATTKPVEVFADRYQTFEGELRRDFNCMARV</sequence>
<evidence type="ECO:0000313" key="3">
    <source>
        <dbReference type="Proteomes" id="UP000186955"/>
    </source>
</evidence>
<feature type="coiled-coil region" evidence="1">
    <location>
        <begin position="36"/>
        <end position="63"/>
    </location>
</feature>
<evidence type="ECO:0000313" key="2">
    <source>
        <dbReference type="EMBL" id="OKO91132.1"/>
    </source>
</evidence>
<keyword evidence="1" id="KW-0175">Coiled coil</keyword>